<proteinExistence type="predicted"/>
<feature type="region of interest" description="Disordered" evidence="3">
    <location>
        <begin position="539"/>
        <end position="563"/>
    </location>
</feature>
<evidence type="ECO:0000313" key="6">
    <source>
        <dbReference type="Proteomes" id="UP001501509"/>
    </source>
</evidence>
<feature type="compositionally biased region" description="Polar residues" evidence="3">
    <location>
        <begin position="539"/>
        <end position="549"/>
    </location>
</feature>
<dbReference type="RefSeq" id="WP_344540149.1">
    <property type="nucleotide sequence ID" value="NZ_BAAATD010000002.1"/>
</dbReference>
<dbReference type="CDD" id="cd02440">
    <property type="entry name" value="AdoMet_MTases"/>
    <property type="match status" value="1"/>
</dbReference>
<protein>
    <submittedName>
        <fullName evidence="5">N-6 DNA methylase</fullName>
    </submittedName>
</protein>
<evidence type="ECO:0000256" key="3">
    <source>
        <dbReference type="SAM" id="MobiDB-lite"/>
    </source>
</evidence>
<dbReference type="SUPFAM" id="SSF116734">
    <property type="entry name" value="DNA methylase specificity domain"/>
    <property type="match status" value="1"/>
</dbReference>
<dbReference type="GO" id="GO:0032259">
    <property type="term" value="P:methylation"/>
    <property type="evidence" value="ECO:0007669"/>
    <property type="project" value="UniProtKB-KW"/>
</dbReference>
<keyword evidence="2" id="KW-0238">DNA-binding</keyword>
<keyword evidence="5" id="KW-0808">Transferase</keyword>
<evidence type="ECO:0000259" key="4">
    <source>
        <dbReference type="Pfam" id="PF02384"/>
    </source>
</evidence>
<keyword evidence="5" id="KW-0489">Methyltransferase</keyword>
<dbReference type="InterPro" id="IPR029063">
    <property type="entry name" value="SAM-dependent_MTases_sf"/>
</dbReference>
<comment type="caution">
    <text evidence="5">The sequence shown here is derived from an EMBL/GenBank/DDBJ whole genome shotgun (WGS) entry which is preliminary data.</text>
</comment>
<dbReference type="Gene3D" id="3.40.50.150">
    <property type="entry name" value="Vaccinia Virus protein VP39"/>
    <property type="match status" value="1"/>
</dbReference>
<dbReference type="PROSITE" id="PS00092">
    <property type="entry name" value="N6_MTASE"/>
    <property type="match status" value="1"/>
</dbReference>
<evidence type="ECO:0000313" key="5">
    <source>
        <dbReference type="EMBL" id="GAA2588472.1"/>
    </source>
</evidence>
<name>A0ABP6BUQ1_9ACTN</name>
<dbReference type="InterPro" id="IPR003356">
    <property type="entry name" value="DNA_methylase_A-5"/>
</dbReference>
<feature type="domain" description="DNA methylase adenine-specific" evidence="4">
    <location>
        <begin position="118"/>
        <end position="307"/>
    </location>
</feature>
<sequence>MPEDATVTAADIARLAGVGRAAVSNWRRRHPDFPRPVGGTVASPTFSLSEITAWLRTQGKLNEVPLEEDVWQRLRGMAADETQLGVVIGEAGDQLRGARPMAVEGLRELAGAWGAEAAFEFLVGRHLEVHARRGETTPPEIAALMAGLLDPGTGAVLDPACGTGTLLRETRSTKWLLGQEQDPGLAHIARTRLAFAGAPGVEIRPGDSLRFDAFGGTTVDAVLCDPPFHHRHWGHEELTADPRWEYGLPPRMEPELAWVQHALAHLAPGGLAVILMPPAAAGRRSGRRIRAQLLRRGALRAVVALSDSYHLWLLRRPGTGTSPNGVLMVEGADADGVTRLWRGFHDEPDLDEPGLGRVVPVIDLLDDEVDLTPGRHLAAGGGAQTAERYVQTRDRLAALVRGLGELIPGVEPRPEPRELPVTSLAELARIGALSLHQGPTGREPDLAGSGRPLLTTEDVIEGRRPSGRVVAADTAGTGEPWITTRSGDVVVTAAARHFAARVVDQDGALLGPHLWLVRVDPAALDPHYLAGILRSTANVRSSSGATTGSRVDPRRAQVPRPPLEEQRRLGVVFRRVEELEQALRGSVALGSEMAQLLADGVAQGHLLPEDR</sequence>
<evidence type="ECO:0000256" key="1">
    <source>
        <dbReference type="ARBA" id="ARBA00022747"/>
    </source>
</evidence>
<dbReference type="Proteomes" id="UP001501509">
    <property type="component" value="Unassembled WGS sequence"/>
</dbReference>
<reference evidence="6" key="1">
    <citation type="journal article" date="2019" name="Int. J. Syst. Evol. Microbiol.">
        <title>The Global Catalogue of Microorganisms (GCM) 10K type strain sequencing project: providing services to taxonomists for standard genome sequencing and annotation.</title>
        <authorList>
            <consortium name="The Broad Institute Genomics Platform"/>
            <consortium name="The Broad Institute Genome Sequencing Center for Infectious Disease"/>
            <person name="Wu L."/>
            <person name="Ma J."/>
        </authorList>
    </citation>
    <scope>NUCLEOTIDE SEQUENCE [LARGE SCALE GENOMIC DNA]</scope>
    <source>
        <strain evidence="6">JCM 6833</strain>
    </source>
</reference>
<dbReference type="PANTHER" id="PTHR42998:SF1">
    <property type="entry name" value="TYPE I RESTRICTION ENZYME HINDI METHYLASE SUBUNIT"/>
    <property type="match status" value="1"/>
</dbReference>
<dbReference type="Pfam" id="PF02384">
    <property type="entry name" value="N6_Mtase"/>
    <property type="match status" value="1"/>
</dbReference>
<gene>
    <name evidence="5" type="ORF">GCM10010411_21690</name>
</gene>
<dbReference type="GO" id="GO:0008168">
    <property type="term" value="F:methyltransferase activity"/>
    <property type="evidence" value="ECO:0007669"/>
    <property type="project" value="UniProtKB-KW"/>
</dbReference>
<organism evidence="5 6">
    <name type="scientific">Actinomadura fulvescens</name>
    <dbReference type="NCBI Taxonomy" id="46160"/>
    <lineage>
        <taxon>Bacteria</taxon>
        <taxon>Bacillati</taxon>
        <taxon>Actinomycetota</taxon>
        <taxon>Actinomycetes</taxon>
        <taxon>Streptosporangiales</taxon>
        <taxon>Thermomonosporaceae</taxon>
        <taxon>Actinomadura</taxon>
    </lineage>
</organism>
<evidence type="ECO:0000256" key="2">
    <source>
        <dbReference type="ARBA" id="ARBA00023125"/>
    </source>
</evidence>
<dbReference type="EMBL" id="BAAATD010000002">
    <property type="protein sequence ID" value="GAA2588472.1"/>
    <property type="molecule type" value="Genomic_DNA"/>
</dbReference>
<dbReference type="Gene3D" id="3.90.220.20">
    <property type="entry name" value="DNA methylase specificity domains"/>
    <property type="match status" value="1"/>
</dbReference>
<dbReference type="InterPro" id="IPR002052">
    <property type="entry name" value="DNA_methylase_N6_adenine_CS"/>
</dbReference>
<dbReference type="InterPro" id="IPR044946">
    <property type="entry name" value="Restrct_endonuc_typeI_TRD_sf"/>
</dbReference>
<dbReference type="PRINTS" id="PR00507">
    <property type="entry name" value="N12N6MTFRASE"/>
</dbReference>
<keyword evidence="1" id="KW-0680">Restriction system</keyword>
<accession>A0ABP6BUQ1</accession>
<dbReference type="PANTHER" id="PTHR42998">
    <property type="entry name" value="TYPE I RESTRICTION ENZYME HINDVIIP M PROTEIN-RELATED"/>
    <property type="match status" value="1"/>
</dbReference>
<dbReference type="SUPFAM" id="SSF53335">
    <property type="entry name" value="S-adenosyl-L-methionine-dependent methyltransferases"/>
    <property type="match status" value="1"/>
</dbReference>
<keyword evidence="6" id="KW-1185">Reference proteome</keyword>
<dbReference type="InterPro" id="IPR052916">
    <property type="entry name" value="Type-I_RE_MTase_Subunit"/>
</dbReference>